<sequence length="57" mass="6331">MYGGYVRDGSEIVVLESSFDNTSGFKKISRQTEAFAKTLADITIKVKTTDRKGPELM</sequence>
<protein>
    <submittedName>
        <fullName evidence="2">Uncharacterized protein</fullName>
    </submittedName>
</protein>
<organism evidence="1 2">
    <name type="scientific">Panagrolaimus sp. PS1159</name>
    <dbReference type="NCBI Taxonomy" id="55785"/>
    <lineage>
        <taxon>Eukaryota</taxon>
        <taxon>Metazoa</taxon>
        <taxon>Ecdysozoa</taxon>
        <taxon>Nematoda</taxon>
        <taxon>Chromadorea</taxon>
        <taxon>Rhabditida</taxon>
        <taxon>Tylenchina</taxon>
        <taxon>Panagrolaimomorpha</taxon>
        <taxon>Panagrolaimoidea</taxon>
        <taxon>Panagrolaimidae</taxon>
        <taxon>Panagrolaimus</taxon>
    </lineage>
</organism>
<proteinExistence type="predicted"/>
<reference evidence="2" key="1">
    <citation type="submission" date="2022-11" db="UniProtKB">
        <authorList>
            <consortium name="WormBaseParasite"/>
        </authorList>
    </citation>
    <scope>IDENTIFICATION</scope>
</reference>
<dbReference type="Proteomes" id="UP000887580">
    <property type="component" value="Unplaced"/>
</dbReference>
<name>A0AC35GPG4_9BILA</name>
<dbReference type="WBParaSite" id="PS1159_v2.g733.t1">
    <property type="protein sequence ID" value="PS1159_v2.g733.t1"/>
    <property type="gene ID" value="PS1159_v2.g733"/>
</dbReference>
<evidence type="ECO:0000313" key="1">
    <source>
        <dbReference type="Proteomes" id="UP000887580"/>
    </source>
</evidence>
<accession>A0AC35GPG4</accession>
<evidence type="ECO:0000313" key="2">
    <source>
        <dbReference type="WBParaSite" id="PS1159_v2.g733.t1"/>
    </source>
</evidence>